<protein>
    <submittedName>
        <fullName evidence="1">Uncharacterized protein</fullName>
    </submittedName>
</protein>
<gene>
    <name evidence="1" type="ORF">BDM02DRAFT_3194127</name>
</gene>
<dbReference type="EMBL" id="MU118809">
    <property type="protein sequence ID" value="KAF9641988.1"/>
    <property type="molecule type" value="Genomic_DNA"/>
</dbReference>
<name>A0ACB6YXS2_THEGA</name>
<evidence type="ECO:0000313" key="1">
    <source>
        <dbReference type="EMBL" id="KAF9641988.1"/>
    </source>
</evidence>
<sequence>MPYQLLSWRPRSHLSTPQGPPRLFVSHNAEFQEDCTKYIQFGSTFNLLRAATSLSQSTKTPSALLGLG</sequence>
<evidence type="ECO:0000313" key="2">
    <source>
        <dbReference type="Proteomes" id="UP000886501"/>
    </source>
</evidence>
<comment type="caution">
    <text evidence="1">The sequence shown here is derived from an EMBL/GenBank/DDBJ whole genome shotgun (WGS) entry which is preliminary data.</text>
</comment>
<proteinExistence type="predicted"/>
<dbReference type="Proteomes" id="UP000886501">
    <property type="component" value="Unassembled WGS sequence"/>
</dbReference>
<organism evidence="1 2">
    <name type="scientific">Thelephora ganbajun</name>
    <name type="common">Ganba fungus</name>
    <dbReference type="NCBI Taxonomy" id="370292"/>
    <lineage>
        <taxon>Eukaryota</taxon>
        <taxon>Fungi</taxon>
        <taxon>Dikarya</taxon>
        <taxon>Basidiomycota</taxon>
        <taxon>Agaricomycotina</taxon>
        <taxon>Agaricomycetes</taxon>
        <taxon>Thelephorales</taxon>
        <taxon>Thelephoraceae</taxon>
        <taxon>Thelephora</taxon>
    </lineage>
</organism>
<reference evidence="1" key="2">
    <citation type="journal article" date="2020" name="Nat. Commun.">
        <title>Large-scale genome sequencing of mycorrhizal fungi provides insights into the early evolution of symbiotic traits.</title>
        <authorList>
            <person name="Miyauchi S."/>
            <person name="Kiss E."/>
            <person name="Kuo A."/>
            <person name="Drula E."/>
            <person name="Kohler A."/>
            <person name="Sanchez-Garcia M."/>
            <person name="Morin E."/>
            <person name="Andreopoulos B."/>
            <person name="Barry K.W."/>
            <person name="Bonito G."/>
            <person name="Buee M."/>
            <person name="Carver A."/>
            <person name="Chen C."/>
            <person name="Cichocki N."/>
            <person name="Clum A."/>
            <person name="Culley D."/>
            <person name="Crous P.W."/>
            <person name="Fauchery L."/>
            <person name="Girlanda M."/>
            <person name="Hayes R.D."/>
            <person name="Keri Z."/>
            <person name="LaButti K."/>
            <person name="Lipzen A."/>
            <person name="Lombard V."/>
            <person name="Magnuson J."/>
            <person name="Maillard F."/>
            <person name="Murat C."/>
            <person name="Nolan M."/>
            <person name="Ohm R.A."/>
            <person name="Pangilinan J."/>
            <person name="Pereira M.F."/>
            <person name="Perotto S."/>
            <person name="Peter M."/>
            <person name="Pfister S."/>
            <person name="Riley R."/>
            <person name="Sitrit Y."/>
            <person name="Stielow J.B."/>
            <person name="Szollosi G."/>
            <person name="Zifcakova L."/>
            <person name="Stursova M."/>
            <person name="Spatafora J.W."/>
            <person name="Tedersoo L."/>
            <person name="Vaario L.M."/>
            <person name="Yamada A."/>
            <person name="Yan M."/>
            <person name="Wang P."/>
            <person name="Xu J."/>
            <person name="Bruns T."/>
            <person name="Baldrian P."/>
            <person name="Vilgalys R."/>
            <person name="Dunand C."/>
            <person name="Henrissat B."/>
            <person name="Grigoriev I.V."/>
            <person name="Hibbett D."/>
            <person name="Nagy L.G."/>
            <person name="Martin F.M."/>
        </authorList>
    </citation>
    <scope>NUCLEOTIDE SEQUENCE</scope>
    <source>
        <strain evidence="1">P2</strain>
    </source>
</reference>
<reference evidence="1" key="1">
    <citation type="submission" date="2019-10" db="EMBL/GenBank/DDBJ databases">
        <authorList>
            <consortium name="DOE Joint Genome Institute"/>
            <person name="Kuo A."/>
            <person name="Miyauchi S."/>
            <person name="Kiss E."/>
            <person name="Drula E."/>
            <person name="Kohler A."/>
            <person name="Sanchez-Garcia M."/>
            <person name="Andreopoulos B."/>
            <person name="Barry K.W."/>
            <person name="Bonito G."/>
            <person name="Buee M."/>
            <person name="Carver A."/>
            <person name="Chen C."/>
            <person name="Cichocki N."/>
            <person name="Clum A."/>
            <person name="Culley D."/>
            <person name="Crous P.W."/>
            <person name="Fauchery L."/>
            <person name="Girlanda M."/>
            <person name="Hayes R."/>
            <person name="Keri Z."/>
            <person name="Labutti K."/>
            <person name="Lipzen A."/>
            <person name="Lombard V."/>
            <person name="Magnuson J."/>
            <person name="Maillard F."/>
            <person name="Morin E."/>
            <person name="Murat C."/>
            <person name="Nolan M."/>
            <person name="Ohm R."/>
            <person name="Pangilinan J."/>
            <person name="Pereira M."/>
            <person name="Perotto S."/>
            <person name="Peter M."/>
            <person name="Riley R."/>
            <person name="Sitrit Y."/>
            <person name="Stielow B."/>
            <person name="Szollosi G."/>
            <person name="Zifcakova L."/>
            <person name="Stursova M."/>
            <person name="Spatafora J.W."/>
            <person name="Tedersoo L."/>
            <person name="Vaario L.-M."/>
            <person name="Yamada A."/>
            <person name="Yan M."/>
            <person name="Wang P."/>
            <person name="Xu J."/>
            <person name="Bruns T."/>
            <person name="Baldrian P."/>
            <person name="Vilgalys R."/>
            <person name="Henrissat B."/>
            <person name="Grigoriev I.V."/>
            <person name="Hibbett D."/>
            <person name="Nagy L.G."/>
            <person name="Martin F.M."/>
        </authorList>
    </citation>
    <scope>NUCLEOTIDE SEQUENCE</scope>
    <source>
        <strain evidence="1">P2</strain>
    </source>
</reference>
<keyword evidence="2" id="KW-1185">Reference proteome</keyword>
<accession>A0ACB6YXS2</accession>